<evidence type="ECO:0000313" key="3">
    <source>
        <dbReference type="EMBL" id="TXS95705.1"/>
    </source>
</evidence>
<organism evidence="3 4">
    <name type="scientific">Parahaliea maris</name>
    <dbReference type="NCBI Taxonomy" id="2716870"/>
    <lineage>
        <taxon>Bacteria</taxon>
        <taxon>Pseudomonadati</taxon>
        <taxon>Pseudomonadota</taxon>
        <taxon>Gammaproteobacteria</taxon>
        <taxon>Cellvibrionales</taxon>
        <taxon>Halieaceae</taxon>
        <taxon>Parahaliea</taxon>
    </lineage>
</organism>
<feature type="domain" description="Acyl-CoA thioesterase-like C-terminal" evidence="2">
    <location>
        <begin position="140"/>
        <end position="277"/>
    </location>
</feature>
<dbReference type="Pfam" id="PF13622">
    <property type="entry name" value="4HBT_3"/>
    <property type="match status" value="1"/>
</dbReference>
<protein>
    <submittedName>
        <fullName evidence="3">Thioesterase family protein</fullName>
    </submittedName>
</protein>
<feature type="domain" description="Acyl-CoA thioesterase-like N-terminal HotDog" evidence="1">
    <location>
        <begin position="42"/>
        <end position="117"/>
    </location>
</feature>
<name>A0A5C9A4C9_9GAMM</name>
<accession>A0A5C9A4C9</accession>
<dbReference type="EMBL" id="VRZA01000002">
    <property type="protein sequence ID" value="TXS95705.1"/>
    <property type="molecule type" value="Genomic_DNA"/>
</dbReference>
<dbReference type="SUPFAM" id="SSF54637">
    <property type="entry name" value="Thioesterase/thiol ester dehydrase-isomerase"/>
    <property type="match status" value="2"/>
</dbReference>
<dbReference type="InterPro" id="IPR049449">
    <property type="entry name" value="TesB_ACOT8-like_N"/>
</dbReference>
<proteinExistence type="predicted"/>
<dbReference type="InterPro" id="IPR042171">
    <property type="entry name" value="Acyl-CoA_hotdog"/>
</dbReference>
<evidence type="ECO:0000259" key="1">
    <source>
        <dbReference type="Pfam" id="PF13622"/>
    </source>
</evidence>
<reference evidence="3 4" key="1">
    <citation type="submission" date="2019-08" db="EMBL/GenBank/DDBJ databases">
        <title>Parahaliea maris sp. nov., isolated from the surface seawater.</title>
        <authorList>
            <person name="Liu Y."/>
        </authorList>
    </citation>
    <scope>NUCLEOTIDE SEQUENCE [LARGE SCALE GENOMIC DNA]</scope>
    <source>
        <strain evidence="3 4">HSLHS9</strain>
    </source>
</reference>
<comment type="caution">
    <text evidence="3">The sequence shown here is derived from an EMBL/GenBank/DDBJ whole genome shotgun (WGS) entry which is preliminary data.</text>
</comment>
<dbReference type="RefSeq" id="WP_148067657.1">
    <property type="nucleotide sequence ID" value="NZ_VRZA01000002.1"/>
</dbReference>
<evidence type="ECO:0000259" key="2">
    <source>
        <dbReference type="Pfam" id="PF20789"/>
    </source>
</evidence>
<dbReference type="AlphaFoldDB" id="A0A5C9A4C9"/>
<gene>
    <name evidence="3" type="ORF">FV139_07495</name>
</gene>
<evidence type="ECO:0000313" key="4">
    <source>
        <dbReference type="Proteomes" id="UP000321039"/>
    </source>
</evidence>
<dbReference type="Proteomes" id="UP000321039">
    <property type="component" value="Unassembled WGS sequence"/>
</dbReference>
<sequence length="280" mass="30635">MPALDNTPATATGHPLDAAIALAPIAEGKYRGHVAPSYANFIGPFGGILAAKLLQAVCLDDRRLGDPLALTVNFGGPVADGPFDIHCQPTRTNRSSQHWVMELRQGEDIPLTASAVFAERRDSWADTELQMPEVGGYADCTPLDTGGLPTWVKNYDMRIVSGGMSFLGPEPGPQDNSESILWVRDKPPRPLDFPGLAALSDVFFPRVFVRRPDFVPVGTVSLTTYFHADGEELARHGHDFLLARARGNRFHGGFFDHSGELWSEHGHLLATTHQVVYFKH</sequence>
<dbReference type="InterPro" id="IPR029069">
    <property type="entry name" value="HotDog_dom_sf"/>
</dbReference>
<dbReference type="Pfam" id="PF20789">
    <property type="entry name" value="4HBT_3C"/>
    <property type="match status" value="1"/>
</dbReference>
<keyword evidence="4" id="KW-1185">Reference proteome</keyword>
<dbReference type="InterPro" id="IPR049450">
    <property type="entry name" value="ACOT8-like_C"/>
</dbReference>
<dbReference type="Gene3D" id="2.40.160.210">
    <property type="entry name" value="Acyl-CoA thioesterase, double hotdog domain"/>
    <property type="match status" value="1"/>
</dbReference>